<feature type="region of interest" description="Disordered" evidence="1">
    <location>
        <begin position="1"/>
        <end position="20"/>
    </location>
</feature>
<evidence type="ECO:0000313" key="3">
    <source>
        <dbReference type="Proteomes" id="UP000250572"/>
    </source>
</evidence>
<protein>
    <submittedName>
        <fullName evidence="2">Uncharacterized protein</fullName>
    </submittedName>
</protein>
<keyword evidence="3" id="KW-1185">Reference proteome</keyword>
<accession>A0A315VL56</accession>
<dbReference type="AlphaFoldDB" id="A0A315VL56"/>
<evidence type="ECO:0000313" key="2">
    <source>
        <dbReference type="EMBL" id="PWA24095.1"/>
    </source>
</evidence>
<gene>
    <name evidence="2" type="ORF">CCH79_00020992</name>
</gene>
<name>A0A315VL56_GAMAF</name>
<dbReference type="EMBL" id="NHOQ01001499">
    <property type="protein sequence ID" value="PWA24095.1"/>
    <property type="molecule type" value="Genomic_DNA"/>
</dbReference>
<reference evidence="2 3" key="1">
    <citation type="journal article" date="2018" name="G3 (Bethesda)">
        <title>A High-Quality Reference Genome for the Invasive Mosquitofish Gambusia affinis Using a Chicago Library.</title>
        <authorList>
            <person name="Hoffberg S.L."/>
            <person name="Troendle N.J."/>
            <person name="Glenn T.C."/>
            <person name="Mahmud O."/>
            <person name="Louha S."/>
            <person name="Chalopin D."/>
            <person name="Bennetzen J.L."/>
            <person name="Mauricio R."/>
        </authorList>
    </citation>
    <scope>NUCLEOTIDE SEQUENCE [LARGE SCALE GENOMIC DNA]</scope>
    <source>
        <strain evidence="2">NE01/NJP1002.9</strain>
        <tissue evidence="2">Muscle</tissue>
    </source>
</reference>
<organism evidence="2 3">
    <name type="scientific">Gambusia affinis</name>
    <name type="common">Western mosquitofish</name>
    <name type="synonym">Heterandria affinis</name>
    <dbReference type="NCBI Taxonomy" id="33528"/>
    <lineage>
        <taxon>Eukaryota</taxon>
        <taxon>Metazoa</taxon>
        <taxon>Chordata</taxon>
        <taxon>Craniata</taxon>
        <taxon>Vertebrata</taxon>
        <taxon>Euteleostomi</taxon>
        <taxon>Actinopterygii</taxon>
        <taxon>Neopterygii</taxon>
        <taxon>Teleostei</taxon>
        <taxon>Neoteleostei</taxon>
        <taxon>Acanthomorphata</taxon>
        <taxon>Ovalentaria</taxon>
        <taxon>Atherinomorphae</taxon>
        <taxon>Cyprinodontiformes</taxon>
        <taxon>Poeciliidae</taxon>
        <taxon>Poeciliinae</taxon>
        <taxon>Gambusia</taxon>
    </lineage>
</organism>
<proteinExistence type="predicted"/>
<evidence type="ECO:0000256" key="1">
    <source>
        <dbReference type="SAM" id="MobiDB-lite"/>
    </source>
</evidence>
<comment type="caution">
    <text evidence="2">The sequence shown here is derived from an EMBL/GenBank/DDBJ whole genome shotgun (WGS) entry which is preliminary data.</text>
</comment>
<dbReference type="Proteomes" id="UP000250572">
    <property type="component" value="Unassembled WGS sequence"/>
</dbReference>
<feature type="compositionally biased region" description="Polar residues" evidence="1">
    <location>
        <begin position="1"/>
        <end position="12"/>
    </location>
</feature>
<sequence>MDPSSSGTMQRIQSEKSILDEPDSPIEYTILSSKGRYRPVSVSIEAALLRFFPVIHFLFKSEDIKHALRMSGPFTVR</sequence>